<comment type="subcellular location">
    <subcellularLocation>
        <location evidence="1">Endoplasmic reticulum</location>
    </subcellularLocation>
</comment>
<evidence type="ECO:0000256" key="3">
    <source>
        <dbReference type="SAM" id="MobiDB-lite"/>
    </source>
</evidence>
<organism evidence="6 7">
    <name type="scientific">Pythium oligandrum</name>
    <name type="common">Mycoparasitic fungus</name>
    <dbReference type="NCBI Taxonomy" id="41045"/>
    <lineage>
        <taxon>Eukaryota</taxon>
        <taxon>Sar</taxon>
        <taxon>Stramenopiles</taxon>
        <taxon>Oomycota</taxon>
        <taxon>Peronosporomycetes</taxon>
        <taxon>Pythiales</taxon>
        <taxon>Pythiaceae</taxon>
        <taxon>Pythium</taxon>
    </lineage>
</organism>
<dbReference type="EMBL" id="SPLM01000038">
    <property type="protein sequence ID" value="TMW65059.1"/>
    <property type="molecule type" value="Genomic_DNA"/>
</dbReference>
<feature type="compositionally biased region" description="Basic and acidic residues" evidence="3">
    <location>
        <begin position="713"/>
        <end position="727"/>
    </location>
</feature>
<feature type="domain" description="PH" evidence="4">
    <location>
        <begin position="29"/>
        <end position="124"/>
    </location>
</feature>
<dbReference type="Pfam" id="PF00169">
    <property type="entry name" value="PH"/>
    <property type="match status" value="1"/>
</dbReference>
<dbReference type="CDD" id="cd00177">
    <property type="entry name" value="START"/>
    <property type="match status" value="2"/>
</dbReference>
<feature type="compositionally biased region" description="Basic and acidic residues" evidence="3">
    <location>
        <begin position="423"/>
        <end position="432"/>
    </location>
</feature>
<evidence type="ECO:0000313" key="7">
    <source>
        <dbReference type="Proteomes" id="UP000794436"/>
    </source>
</evidence>
<dbReference type="InterPro" id="IPR023213">
    <property type="entry name" value="CAT-like_dom_sf"/>
</dbReference>
<evidence type="ECO:0008006" key="8">
    <source>
        <dbReference type="Google" id="ProtNLM"/>
    </source>
</evidence>
<keyword evidence="2" id="KW-0256">Endoplasmic reticulum</keyword>
<dbReference type="Proteomes" id="UP000794436">
    <property type="component" value="Unassembled WGS sequence"/>
</dbReference>
<dbReference type="InterPro" id="IPR011993">
    <property type="entry name" value="PH-like_dom_sf"/>
</dbReference>
<dbReference type="Gene3D" id="2.30.29.30">
    <property type="entry name" value="Pleckstrin-homology domain (PH domain)/Phosphotyrosine-binding domain (PTB)"/>
    <property type="match status" value="1"/>
</dbReference>
<accession>A0A8K1CL42</accession>
<feature type="domain" description="START" evidence="5">
    <location>
        <begin position="480"/>
        <end position="639"/>
    </location>
</feature>
<dbReference type="GO" id="GO:0008289">
    <property type="term" value="F:lipid binding"/>
    <property type="evidence" value="ECO:0007669"/>
    <property type="project" value="InterPro"/>
</dbReference>
<dbReference type="InterPro" id="IPR023393">
    <property type="entry name" value="START-like_dom_sf"/>
</dbReference>
<evidence type="ECO:0000313" key="6">
    <source>
        <dbReference type="EMBL" id="TMW65059.1"/>
    </source>
</evidence>
<dbReference type="SMART" id="SM00233">
    <property type="entry name" value="PH"/>
    <property type="match status" value="1"/>
</dbReference>
<reference evidence="6" key="1">
    <citation type="submission" date="2019-03" db="EMBL/GenBank/DDBJ databases">
        <title>Long read genome sequence of the mycoparasitic Pythium oligandrum ATCC 38472 isolated from sugarbeet rhizosphere.</title>
        <authorList>
            <person name="Gaulin E."/>
        </authorList>
    </citation>
    <scope>NUCLEOTIDE SEQUENCE</scope>
    <source>
        <strain evidence="6">ATCC 38472_TT</strain>
    </source>
</reference>
<feature type="region of interest" description="Disordered" evidence="3">
    <location>
        <begin position="711"/>
        <end position="735"/>
    </location>
</feature>
<dbReference type="SUPFAM" id="SSF52777">
    <property type="entry name" value="CoA-dependent acyltransferases"/>
    <property type="match status" value="1"/>
</dbReference>
<dbReference type="PROSITE" id="PS50848">
    <property type="entry name" value="START"/>
    <property type="match status" value="2"/>
</dbReference>
<name>A0A8K1CL42_PYTOL</name>
<dbReference type="Gene3D" id="3.30.559.10">
    <property type="entry name" value="Chloramphenicol acetyltransferase-like domain"/>
    <property type="match status" value="1"/>
</dbReference>
<gene>
    <name evidence="6" type="ORF">Poli38472_009226</name>
</gene>
<dbReference type="AlphaFoldDB" id="A0A8K1CL42"/>
<dbReference type="SMART" id="SM00234">
    <property type="entry name" value="START"/>
    <property type="match status" value="2"/>
</dbReference>
<evidence type="ECO:0000259" key="5">
    <source>
        <dbReference type="PROSITE" id="PS50848"/>
    </source>
</evidence>
<feature type="region of interest" description="Disordered" evidence="3">
    <location>
        <begin position="416"/>
        <end position="455"/>
    </location>
</feature>
<sequence length="1058" mass="116536">MSSSYLDTTTTRSASTASSVSGVTPHYHPAKKSGHLYKKSGIARKWKTLFFSLEGTVLYYYKREGDTVPKGTILLTGCRIKPTKSKKYYSFRISHPKTSKVYDLASTMESRTEDWVETLRDASNAIFSQGPGSRMELDLRPSAMEEHRPSMADMPHRPSSLSVVEMPTPYSPDFVVSDEDLEAIAADHAEIPLAYREQLESLMAEFLSQTRDNADGWKLQSEQRDCKVFTSTRSRSGGCKSVGFINHHPYHIIKLLLELSRRHTFDPQLMATRRAYVFDDHTFIDHLVYKPVFPAAARDFLHITHWRVLKNGSIVLIATSVEREDLCPRKEPDIVRAHTSMGGFLITPNADYTGARADYIVKSDVKGGIPAALQAKLFIKQAYVIDGLRRALEDANEAATDLPRVSNRTLFGVTTSDLEMDHDEVNSSRSNDEHDEDDDESVHSSSNGNEIPAVGIPSVPEKYRELIEKAIARMDVDMDEESAWTFHSEKHGVKAYTKIDGSLTAAKGVGHVPYNPRAFWEVVMDVANKKSYDSGLAQGVRLGRVDAQTVLDYVEYKPVFVVAGRDFCNLVHWRVLPNGTIIIVVQSVEDLEVCPLKEPKVIRGEVHIAGWRIVPDPDYKGAHVTYMVKSDLKGSVPSRIAGKAASEQPYLIYQISQVLKKSKTLDQVAALGKLTNTIGVPSTEPAPLSKPRSSTSPLVKAVAKTPVVSAPVKAREPAPEPKFEPAAKKTTPATEDVLDKPSADLSQKFLIENAVQFVGAILALKLVSLPGVLHYGVVIYLLVYFVTQFHMGPSNMSPRRKLMIASFGPPDSGMILGTLQMDMTKTQKYIQEKRQTTGNHITITHIVLRSIAAALAKAPSVNGHIVFGNYYPAPTVDISCLVAVEGGKDLGVCRLSAADKMSLKDVCDRVRGDAGKLRSGNDQAQRDRNVLMNMLPTFVIRPVVNLVGWLGGCLGLRIKPVGVEPYMFGSCMVTSVGMMGMELAFAPLTPYAQTPMLVTIGAVKDTPVVVNGKIEIRPILTLTTTIDHRYVDGSQAARMGVTLKQCIEDPSLIEPVNA</sequence>
<evidence type="ECO:0000256" key="1">
    <source>
        <dbReference type="ARBA" id="ARBA00004240"/>
    </source>
</evidence>
<dbReference type="InterPro" id="IPR001849">
    <property type="entry name" value="PH_domain"/>
</dbReference>
<keyword evidence="7" id="KW-1185">Reference proteome</keyword>
<evidence type="ECO:0000256" key="2">
    <source>
        <dbReference type="ARBA" id="ARBA00022824"/>
    </source>
</evidence>
<feature type="domain" description="START" evidence="5">
    <location>
        <begin position="203"/>
        <end position="404"/>
    </location>
</feature>
<proteinExistence type="predicted"/>
<dbReference type="PANTHER" id="PTHR19308:SF56">
    <property type="entry name" value="START DOMAIN-CONTAINING PROTEIN"/>
    <property type="match status" value="1"/>
</dbReference>
<dbReference type="PANTHER" id="PTHR19308">
    <property type="entry name" value="PHOSPHATIDYLCHOLINE TRANSFER PROTEIN"/>
    <property type="match status" value="1"/>
</dbReference>
<dbReference type="GO" id="GO:0005783">
    <property type="term" value="C:endoplasmic reticulum"/>
    <property type="evidence" value="ECO:0007669"/>
    <property type="project" value="UniProtKB-SubCell"/>
</dbReference>
<dbReference type="InterPro" id="IPR001078">
    <property type="entry name" value="2-oxoacid_DH_actylTfrase"/>
</dbReference>
<dbReference type="OrthoDB" id="196858at2759"/>
<dbReference type="PROSITE" id="PS50003">
    <property type="entry name" value="PH_DOMAIN"/>
    <property type="match status" value="1"/>
</dbReference>
<dbReference type="InterPro" id="IPR002913">
    <property type="entry name" value="START_lipid-bd_dom"/>
</dbReference>
<dbReference type="GO" id="GO:0016746">
    <property type="term" value="F:acyltransferase activity"/>
    <property type="evidence" value="ECO:0007669"/>
    <property type="project" value="InterPro"/>
</dbReference>
<comment type="caution">
    <text evidence="6">The sequence shown here is derived from an EMBL/GenBank/DDBJ whole genome shotgun (WGS) entry which is preliminary data.</text>
</comment>
<dbReference type="InterPro" id="IPR051213">
    <property type="entry name" value="START_lipid_transfer"/>
</dbReference>
<dbReference type="SUPFAM" id="SSF50729">
    <property type="entry name" value="PH domain-like"/>
    <property type="match status" value="1"/>
</dbReference>
<dbReference type="Pfam" id="PF01852">
    <property type="entry name" value="START"/>
    <property type="match status" value="2"/>
</dbReference>
<evidence type="ECO:0000259" key="4">
    <source>
        <dbReference type="PROSITE" id="PS50003"/>
    </source>
</evidence>
<dbReference type="Gene3D" id="3.30.530.20">
    <property type="match status" value="2"/>
</dbReference>
<protein>
    <recommendedName>
        <fullName evidence="8">Dihydrolipoamide acetyltransferase component of pyruvate dehydrogenase complex</fullName>
    </recommendedName>
</protein>
<dbReference type="SUPFAM" id="SSF55961">
    <property type="entry name" value="Bet v1-like"/>
    <property type="match status" value="2"/>
</dbReference>
<dbReference type="Pfam" id="PF00198">
    <property type="entry name" value="2-oxoacid_dh"/>
    <property type="match status" value="2"/>
</dbReference>